<comment type="caution">
    <text evidence="2">The sequence shown here is derived from an EMBL/GenBank/DDBJ whole genome shotgun (WGS) entry which is preliminary data.</text>
</comment>
<organism evidence="2 3">
    <name type="scientific">Parageobacillus genomosp. 1</name>
    <dbReference type="NCBI Taxonomy" id="1295642"/>
    <lineage>
        <taxon>Bacteria</taxon>
        <taxon>Bacillati</taxon>
        <taxon>Bacillota</taxon>
        <taxon>Bacilli</taxon>
        <taxon>Bacillales</taxon>
        <taxon>Anoxybacillaceae</taxon>
        <taxon>Parageobacillus</taxon>
    </lineage>
</organism>
<dbReference type="Pfam" id="PF07659">
    <property type="entry name" value="DUF1599"/>
    <property type="match status" value="1"/>
</dbReference>
<dbReference type="InterPro" id="IPR011630">
    <property type="entry name" value="DUF1599"/>
</dbReference>
<evidence type="ECO:0000313" key="3">
    <source>
        <dbReference type="Proteomes" id="UP000023566"/>
    </source>
</evidence>
<evidence type="ECO:0000313" key="2">
    <source>
        <dbReference type="EMBL" id="EZP77605.1"/>
    </source>
</evidence>
<reference evidence="2 3" key="1">
    <citation type="journal article" date="2014" name="Appl. Microbiol. Biotechnol.">
        <title>Transformable facultative thermophile Geobacillus stearothermophilus NUB3621 as a host strain for metabolic engineering.</title>
        <authorList>
            <person name="Blanchard K."/>
            <person name="Robic S."/>
            <person name="Matsumura I."/>
        </authorList>
    </citation>
    <scope>NUCLEOTIDE SEQUENCE [LARGE SCALE GENOMIC DNA]</scope>
    <source>
        <strain evidence="2 3">NUB3621</strain>
    </source>
</reference>
<evidence type="ECO:0000259" key="1">
    <source>
        <dbReference type="Pfam" id="PF07659"/>
    </source>
</evidence>
<dbReference type="AlphaFoldDB" id="A0ABC9VG78"/>
<dbReference type="Proteomes" id="UP000023566">
    <property type="component" value="Chromosome"/>
</dbReference>
<dbReference type="EMBL" id="AOTZ01000004">
    <property type="protein sequence ID" value="EZP77605.1"/>
    <property type="molecule type" value="Genomic_DNA"/>
</dbReference>
<dbReference type="RefSeq" id="WP_088124138.1">
    <property type="nucleotide sequence ID" value="NZ_CM002692.1"/>
</dbReference>
<feature type="domain" description="Nucleotide modification associated" evidence="1">
    <location>
        <begin position="39"/>
        <end position="100"/>
    </location>
</feature>
<name>A0ABC9VG78_9BACL</name>
<proteinExistence type="predicted"/>
<sequence length="107" mass="12482">MSWTGKEYRDIHSEESPINEFEQAVKETCNELADIIIRKNRDYGDSFRKVYEEYGDLSLIIRLTDKLERLKNLQNKENLVKDESKEDTIGDIAGYTILRLALKKVIG</sequence>
<keyword evidence="3" id="KW-1185">Reference proteome</keyword>
<protein>
    <recommendedName>
        <fullName evidence="1">Nucleotide modification associated domain-containing protein</fullName>
    </recommendedName>
</protein>
<accession>A0ABC9VG78</accession>
<gene>
    <name evidence="2" type="ORF">H839_08229</name>
</gene>